<accession>A0A1C7LYJ8</accession>
<proteinExistence type="predicted"/>
<sequence>MFSRLIALVSLLILGKAVSANPLQAHSSELIEVPHVVSADASAATEPTSLKTLDLSQGHAGFTNATVGGPHSDAADVTAHLYVCSSSNCASCISYS</sequence>
<reference evidence="2 3" key="1">
    <citation type="submission" date="2016-03" db="EMBL/GenBank/DDBJ databases">
        <title>Whole genome sequencing of Grifola frondosa 9006-11.</title>
        <authorList>
            <person name="Min B."/>
            <person name="Park H."/>
            <person name="Kim J.-G."/>
            <person name="Cho H."/>
            <person name="Oh Y.-L."/>
            <person name="Kong W.-S."/>
            <person name="Choi I.-G."/>
        </authorList>
    </citation>
    <scope>NUCLEOTIDE SEQUENCE [LARGE SCALE GENOMIC DNA]</scope>
    <source>
        <strain evidence="2 3">9006-11</strain>
    </source>
</reference>
<keyword evidence="1" id="KW-0732">Signal</keyword>
<gene>
    <name evidence="2" type="ORF">A0H81_10179</name>
</gene>
<name>A0A1C7LYJ8_GRIFR</name>
<evidence type="ECO:0000256" key="1">
    <source>
        <dbReference type="SAM" id="SignalP"/>
    </source>
</evidence>
<comment type="caution">
    <text evidence="2">The sequence shown here is derived from an EMBL/GenBank/DDBJ whole genome shotgun (WGS) entry which is preliminary data.</text>
</comment>
<keyword evidence="3" id="KW-1185">Reference proteome</keyword>
<evidence type="ECO:0000313" key="3">
    <source>
        <dbReference type="Proteomes" id="UP000092993"/>
    </source>
</evidence>
<feature type="chain" id="PRO_5008888856" evidence="1">
    <location>
        <begin position="21"/>
        <end position="96"/>
    </location>
</feature>
<feature type="signal peptide" evidence="1">
    <location>
        <begin position="1"/>
        <end position="20"/>
    </location>
</feature>
<dbReference type="Proteomes" id="UP000092993">
    <property type="component" value="Unassembled WGS sequence"/>
</dbReference>
<organism evidence="2 3">
    <name type="scientific">Grifola frondosa</name>
    <name type="common">Maitake</name>
    <name type="synonym">Polyporus frondosus</name>
    <dbReference type="NCBI Taxonomy" id="5627"/>
    <lineage>
        <taxon>Eukaryota</taxon>
        <taxon>Fungi</taxon>
        <taxon>Dikarya</taxon>
        <taxon>Basidiomycota</taxon>
        <taxon>Agaricomycotina</taxon>
        <taxon>Agaricomycetes</taxon>
        <taxon>Polyporales</taxon>
        <taxon>Grifolaceae</taxon>
        <taxon>Grifola</taxon>
    </lineage>
</organism>
<dbReference type="EMBL" id="LUGG01000015">
    <property type="protein sequence ID" value="OBZ69771.1"/>
    <property type="molecule type" value="Genomic_DNA"/>
</dbReference>
<protein>
    <submittedName>
        <fullName evidence="2">Uncharacterized protein</fullName>
    </submittedName>
</protein>
<evidence type="ECO:0000313" key="2">
    <source>
        <dbReference type="EMBL" id="OBZ69771.1"/>
    </source>
</evidence>
<dbReference type="AlphaFoldDB" id="A0A1C7LYJ8"/>